<dbReference type="InterPro" id="IPR005135">
    <property type="entry name" value="Endo/exonuclease/phosphatase"/>
</dbReference>
<keyword evidence="4" id="KW-0378">Hydrolase</keyword>
<dbReference type="KEGG" id="dfc:DFI_16645"/>
<dbReference type="PROSITE" id="PS51435">
    <property type="entry name" value="AP_NUCLEASE_F1_4"/>
    <property type="match status" value="1"/>
</dbReference>
<protein>
    <submittedName>
        <fullName evidence="10">Exodeoxyribonuclease III</fullName>
    </submittedName>
</protein>
<dbReference type="PROSITE" id="PS00726">
    <property type="entry name" value="AP_NUCLEASE_F1_1"/>
    <property type="match status" value="1"/>
</dbReference>
<feature type="domain" description="Endonuclease/exonuclease/phosphatase" evidence="9">
    <location>
        <begin position="15"/>
        <end position="256"/>
    </location>
</feature>
<keyword evidence="5 7" id="KW-0460">Magnesium</keyword>
<dbReference type="InterPro" id="IPR004808">
    <property type="entry name" value="AP_endonuc_1"/>
</dbReference>
<dbReference type="InterPro" id="IPR037493">
    <property type="entry name" value="ExoIII-like"/>
</dbReference>
<dbReference type="NCBIfam" id="TIGR00195">
    <property type="entry name" value="exoDNase_III"/>
    <property type="match status" value="1"/>
</dbReference>
<evidence type="ECO:0000256" key="1">
    <source>
        <dbReference type="ARBA" id="ARBA00001936"/>
    </source>
</evidence>
<evidence type="ECO:0000256" key="5">
    <source>
        <dbReference type="ARBA" id="ARBA00022842"/>
    </source>
</evidence>
<dbReference type="EMBL" id="CP021083">
    <property type="protein sequence ID" value="ASN82822.1"/>
    <property type="molecule type" value="Genomic_DNA"/>
</dbReference>
<proteinExistence type="inferred from homology"/>
<feature type="binding site" evidence="7">
    <location>
        <position position="44"/>
    </location>
    <ligand>
        <name>Mg(2+)</name>
        <dbReference type="ChEBI" id="CHEBI:18420"/>
        <label>1</label>
    </ligand>
</feature>
<feature type="site" description="Transition state stabilizer" evidence="8">
    <location>
        <position position="157"/>
    </location>
</feature>
<keyword evidence="11" id="KW-1185">Reference proteome</keyword>
<dbReference type="GO" id="GO:0006281">
    <property type="term" value="P:DNA repair"/>
    <property type="evidence" value="ECO:0007669"/>
    <property type="project" value="InterPro"/>
</dbReference>
<dbReference type="SUPFAM" id="SSF56219">
    <property type="entry name" value="DNase I-like"/>
    <property type="match status" value="1"/>
</dbReference>
<evidence type="ECO:0000313" key="10">
    <source>
        <dbReference type="EMBL" id="ASN82822.1"/>
    </source>
</evidence>
<evidence type="ECO:0000313" key="11">
    <source>
        <dbReference type="Proteomes" id="UP000259030"/>
    </source>
</evidence>
<organism evidence="10 11">
    <name type="scientific">Deinococcus ficus</name>
    <dbReference type="NCBI Taxonomy" id="317577"/>
    <lineage>
        <taxon>Bacteria</taxon>
        <taxon>Thermotogati</taxon>
        <taxon>Deinococcota</taxon>
        <taxon>Deinococci</taxon>
        <taxon>Deinococcales</taxon>
        <taxon>Deinococcaceae</taxon>
        <taxon>Deinococcus</taxon>
    </lineage>
</organism>
<dbReference type="AlphaFoldDB" id="A0A221T1P9"/>
<comment type="similarity">
    <text evidence="2">Belongs to the DNA repair enzymes AP/ExoA family.</text>
</comment>
<feature type="active site" description="Proton acceptor" evidence="6">
    <location>
        <position position="256"/>
    </location>
</feature>
<sequence length="268" mass="29859">MTIPAAAPDLFRISTWNVNSLNVRLPHVLDWLGRVQPDVLALQETKLEDHRFPHEALADLGYTAVISGQKAYNGVALLSRTPLTDVQVGVPGLDDPQRRVLAATAGNVRVVCLYVPNGEAPGTPKYTYKLEWLAAVREWLSGELARHPLLSVVGDFNVAPEDRDVHQPRQWEGKVLVSEPERAAFRALLDLGLHDAFRLHDQPDRTYSWWPYGRIGFPLNRGLRIDHVLVSESLARAARECWIDPGPRGLERPSDHAPVTAGFALDRA</sequence>
<dbReference type="InterPro" id="IPR020847">
    <property type="entry name" value="AP_endonuclease_F1_BS"/>
</dbReference>
<name>A0A221T1P9_9DEIO</name>
<keyword evidence="7" id="KW-0464">Manganese</keyword>
<dbReference type="PANTHER" id="PTHR43250:SF2">
    <property type="entry name" value="EXODEOXYRIBONUCLEASE III"/>
    <property type="match status" value="1"/>
</dbReference>
<feature type="active site" description="Proton donor/acceptor" evidence="6">
    <location>
        <position position="155"/>
    </location>
</feature>
<reference evidence="10 11" key="1">
    <citation type="submission" date="2017-05" db="EMBL/GenBank/DDBJ databases">
        <title>The complete genome sequence of Deinococcus ficus isolated from the rhizosphere of the Ficus religiosa L. in Taiwan.</title>
        <authorList>
            <person name="Wu K.-M."/>
            <person name="Liao T.-L."/>
            <person name="Liu Y.-M."/>
            <person name="Young C.-C."/>
            <person name="Tsai S.-F."/>
        </authorList>
    </citation>
    <scope>NUCLEOTIDE SEQUENCE [LARGE SCALE GENOMIC DNA]</scope>
    <source>
        <strain evidence="10 11">CC-FR2-10</strain>
        <plasmid evidence="11">pdfi2</plasmid>
    </source>
</reference>
<dbReference type="STRING" id="317577.GCA_000419625_03392"/>
<dbReference type="InterPro" id="IPR020848">
    <property type="entry name" value="AP_endonuclease_F1_CS"/>
</dbReference>
<comment type="cofactor">
    <cofactor evidence="1">
        <name>Mn(2+)</name>
        <dbReference type="ChEBI" id="CHEBI:29035"/>
    </cofactor>
</comment>
<dbReference type="GO" id="GO:0003677">
    <property type="term" value="F:DNA binding"/>
    <property type="evidence" value="ECO:0007669"/>
    <property type="project" value="InterPro"/>
</dbReference>
<evidence type="ECO:0000256" key="6">
    <source>
        <dbReference type="PIRSR" id="PIRSR604808-1"/>
    </source>
</evidence>
<feature type="binding site" evidence="7">
    <location>
        <position position="17"/>
    </location>
    <ligand>
        <name>Mg(2+)</name>
        <dbReference type="ChEBI" id="CHEBI:18420"/>
        <label>1</label>
    </ligand>
</feature>
<feature type="binding site" evidence="7">
    <location>
        <position position="256"/>
    </location>
    <ligand>
        <name>Mg(2+)</name>
        <dbReference type="ChEBI" id="CHEBI:18420"/>
        <label>1</label>
    </ligand>
</feature>
<dbReference type="CDD" id="cd09086">
    <property type="entry name" value="ExoIII-like_AP-endo"/>
    <property type="match status" value="1"/>
</dbReference>
<keyword evidence="3 7" id="KW-0479">Metal-binding</keyword>
<dbReference type="NCBIfam" id="TIGR00633">
    <property type="entry name" value="xth"/>
    <property type="match status" value="1"/>
</dbReference>
<evidence type="ECO:0000256" key="8">
    <source>
        <dbReference type="PIRSR" id="PIRSR604808-3"/>
    </source>
</evidence>
<feature type="active site" evidence="6">
    <location>
        <position position="114"/>
    </location>
</feature>
<dbReference type="RefSeq" id="WP_027462314.1">
    <property type="nucleotide sequence ID" value="NZ_CP021083.1"/>
</dbReference>
<evidence type="ECO:0000256" key="3">
    <source>
        <dbReference type="ARBA" id="ARBA00022723"/>
    </source>
</evidence>
<dbReference type="Pfam" id="PF03372">
    <property type="entry name" value="Exo_endo_phos"/>
    <property type="match status" value="1"/>
</dbReference>
<feature type="binding site" evidence="7">
    <location>
        <position position="157"/>
    </location>
    <ligand>
        <name>Mg(2+)</name>
        <dbReference type="ChEBI" id="CHEBI:18420"/>
        <label>1</label>
    </ligand>
</feature>
<dbReference type="GO" id="GO:0008311">
    <property type="term" value="F:double-stranded DNA 3'-5' DNA exonuclease activity"/>
    <property type="evidence" value="ECO:0007669"/>
    <property type="project" value="InterPro"/>
</dbReference>
<dbReference type="PANTHER" id="PTHR43250">
    <property type="entry name" value="EXODEOXYRIBONUCLEASE III"/>
    <property type="match status" value="1"/>
</dbReference>
<evidence type="ECO:0000259" key="9">
    <source>
        <dbReference type="Pfam" id="PF03372"/>
    </source>
</evidence>
<geneLocation type="plasmid" evidence="11">
    <name>pdfi2</name>
</geneLocation>
<gene>
    <name evidence="10" type="ORF">DFI_16645</name>
</gene>
<dbReference type="GO" id="GO:0046872">
    <property type="term" value="F:metal ion binding"/>
    <property type="evidence" value="ECO:0007669"/>
    <property type="project" value="UniProtKB-KW"/>
</dbReference>
<dbReference type="Gene3D" id="3.60.10.10">
    <property type="entry name" value="Endonuclease/exonuclease/phosphatase"/>
    <property type="match status" value="1"/>
</dbReference>
<evidence type="ECO:0000256" key="7">
    <source>
        <dbReference type="PIRSR" id="PIRSR604808-2"/>
    </source>
</evidence>
<evidence type="ECO:0000256" key="4">
    <source>
        <dbReference type="ARBA" id="ARBA00022801"/>
    </source>
</evidence>
<evidence type="ECO:0000256" key="2">
    <source>
        <dbReference type="ARBA" id="ARBA00007092"/>
    </source>
</evidence>
<dbReference type="InterPro" id="IPR036691">
    <property type="entry name" value="Endo/exonu/phosph_ase_sf"/>
</dbReference>
<feature type="site" description="Interaction with DNA substrate" evidence="8">
    <location>
        <position position="256"/>
    </location>
</feature>
<feature type="binding site" evidence="7">
    <location>
        <position position="155"/>
    </location>
    <ligand>
        <name>Mg(2+)</name>
        <dbReference type="ChEBI" id="CHEBI:18420"/>
        <label>1</label>
    </ligand>
</feature>
<feature type="site" description="Important for catalytic activity" evidence="8">
    <location>
        <position position="226"/>
    </location>
</feature>
<comment type="cofactor">
    <cofactor evidence="7">
        <name>Mg(2+)</name>
        <dbReference type="ChEBI" id="CHEBI:18420"/>
    </cofactor>
    <cofactor evidence="7">
        <name>Mn(2+)</name>
        <dbReference type="ChEBI" id="CHEBI:29035"/>
    </cofactor>
    <text evidence="7">Probably binds two magnesium or manganese ions per subunit.</text>
</comment>
<dbReference type="Proteomes" id="UP000259030">
    <property type="component" value="Plasmid pDFI2"/>
</dbReference>
<feature type="binding site" evidence="7">
    <location>
        <position position="255"/>
    </location>
    <ligand>
        <name>Mg(2+)</name>
        <dbReference type="ChEBI" id="CHEBI:18420"/>
        <label>1</label>
    </ligand>
</feature>
<keyword evidence="10" id="KW-0614">Plasmid</keyword>
<accession>A0A221T1P9</accession>
<dbReference type="PROSITE" id="PS00728">
    <property type="entry name" value="AP_NUCLEASE_F1_3"/>
    <property type="match status" value="1"/>
</dbReference>
<dbReference type="GO" id="GO:0004519">
    <property type="term" value="F:endonuclease activity"/>
    <property type="evidence" value="ECO:0007669"/>
    <property type="project" value="InterPro"/>
</dbReference>